<feature type="region of interest" description="Disordered" evidence="2">
    <location>
        <begin position="42"/>
        <end position="76"/>
    </location>
</feature>
<dbReference type="EMBL" id="FZQP02006856">
    <property type="protein sequence ID" value="VVD04315.1"/>
    <property type="molecule type" value="Genomic_DNA"/>
</dbReference>
<evidence type="ECO:0000313" key="3">
    <source>
        <dbReference type="EMBL" id="VVD04315.1"/>
    </source>
</evidence>
<sequence length="333" mass="37390">MFGYHTPLPPESPGMSNATGSSKVRTSIGEWESGGIRFLVAKSPVTNRGPTVAPKAPPKKREDSEGRPTASSAATEVTKISTETAVYIYPNRIAEARACLNRAKLNFNNSRNLKTDIKQEVWSAIERLYQLVKEAEHEKPLAEKAAKKGENSKEIFSHLLSTLDKHRNIMIESTEKMCKKVLSNRRSHFVCQGPCGGTFHRGCVKGLAADLKMGRIRLHCNNCINDDGSDNEDTDEENQNLSQILKDIQKKVSSLPQLNKQLEMINESMSVLSEKYDNLLAEHEQSKQKIIKSEKNILSLNNKCVYLEKSNIALEQKVHELDHNPRLNTILRL</sequence>
<organism evidence="3 4">
    <name type="scientific">Leptidea sinapis</name>
    <dbReference type="NCBI Taxonomy" id="189913"/>
    <lineage>
        <taxon>Eukaryota</taxon>
        <taxon>Metazoa</taxon>
        <taxon>Ecdysozoa</taxon>
        <taxon>Arthropoda</taxon>
        <taxon>Hexapoda</taxon>
        <taxon>Insecta</taxon>
        <taxon>Pterygota</taxon>
        <taxon>Neoptera</taxon>
        <taxon>Endopterygota</taxon>
        <taxon>Lepidoptera</taxon>
        <taxon>Glossata</taxon>
        <taxon>Ditrysia</taxon>
        <taxon>Papilionoidea</taxon>
        <taxon>Pieridae</taxon>
        <taxon>Dismorphiinae</taxon>
        <taxon>Leptidea</taxon>
    </lineage>
</organism>
<gene>
    <name evidence="3" type="ORF">LSINAPIS_LOCUS14094</name>
</gene>
<dbReference type="Proteomes" id="UP000324832">
    <property type="component" value="Unassembled WGS sequence"/>
</dbReference>
<dbReference type="AlphaFoldDB" id="A0A5E4R1W8"/>
<evidence type="ECO:0000313" key="4">
    <source>
        <dbReference type="Proteomes" id="UP000324832"/>
    </source>
</evidence>
<feature type="region of interest" description="Disordered" evidence="2">
    <location>
        <begin position="1"/>
        <end position="29"/>
    </location>
</feature>
<evidence type="ECO:0000256" key="1">
    <source>
        <dbReference type="SAM" id="Coils"/>
    </source>
</evidence>
<feature type="coiled-coil region" evidence="1">
    <location>
        <begin position="231"/>
        <end position="303"/>
    </location>
</feature>
<accession>A0A5E4R1W8</accession>
<feature type="compositionally biased region" description="Polar residues" evidence="2">
    <location>
        <begin position="14"/>
        <end position="25"/>
    </location>
</feature>
<name>A0A5E4R1W8_9NEOP</name>
<keyword evidence="1" id="KW-0175">Coiled coil</keyword>
<reference evidence="3 4" key="1">
    <citation type="submission" date="2017-07" db="EMBL/GenBank/DDBJ databases">
        <authorList>
            <person name="Talla V."/>
            <person name="Backstrom N."/>
        </authorList>
    </citation>
    <scope>NUCLEOTIDE SEQUENCE [LARGE SCALE GENOMIC DNA]</scope>
</reference>
<keyword evidence="4" id="KW-1185">Reference proteome</keyword>
<evidence type="ECO:0000256" key="2">
    <source>
        <dbReference type="SAM" id="MobiDB-lite"/>
    </source>
</evidence>
<proteinExistence type="predicted"/>
<protein>
    <submittedName>
        <fullName evidence="3">Uncharacterized protein</fullName>
    </submittedName>
</protein>